<gene>
    <name evidence="2" type="ORF">HCBG_07200</name>
</gene>
<proteinExistence type="predicted"/>
<name>C0NVM0_AJECG</name>
<dbReference type="InParanoid" id="C0NVM0"/>
<accession>C0NVM0</accession>
<dbReference type="Proteomes" id="UP000001631">
    <property type="component" value="Unassembled WGS sequence"/>
</dbReference>
<dbReference type="EMBL" id="GG663373">
    <property type="protein sequence ID" value="EEH04559.1"/>
    <property type="molecule type" value="Genomic_DNA"/>
</dbReference>
<dbReference type="GeneID" id="69040216"/>
<evidence type="ECO:0000313" key="3">
    <source>
        <dbReference type="Proteomes" id="UP000001631"/>
    </source>
</evidence>
<organism evidence="2 3">
    <name type="scientific">Ajellomyces capsulatus (strain G186AR / H82 / ATCC MYA-2454 / RMSCC 2432)</name>
    <name type="common">Darling's disease fungus</name>
    <name type="synonym">Histoplasma capsulatum</name>
    <dbReference type="NCBI Taxonomy" id="447093"/>
    <lineage>
        <taxon>Eukaryota</taxon>
        <taxon>Fungi</taxon>
        <taxon>Dikarya</taxon>
        <taxon>Ascomycota</taxon>
        <taxon>Pezizomycotina</taxon>
        <taxon>Eurotiomycetes</taxon>
        <taxon>Eurotiomycetidae</taxon>
        <taxon>Onygenales</taxon>
        <taxon>Ajellomycetaceae</taxon>
        <taxon>Histoplasma</taxon>
    </lineage>
</organism>
<keyword evidence="3" id="KW-1185">Reference proteome</keyword>
<sequence>MYSTRTGDVYACICTCTCRVQQRGGRRPNRQRAFALSTLSNQCQPPSSLPSAIQSPPACTVDGVTGWFHQCAAQPHKPPHPKSSPSIAERHRDHHPAFLLARRRMALGGIPSTILSKRRDDDPVPIQKSFGPGLDALTYPGQELSNF</sequence>
<reference evidence="2" key="1">
    <citation type="submission" date="2009-02" db="EMBL/GenBank/DDBJ databases">
        <title>The Genome Sequence of Ajellomyces capsulatus strain G186AR.</title>
        <authorList>
            <consortium name="The Broad Institute Genome Sequencing Platform"/>
            <person name="Champion M."/>
            <person name="Cuomo C."/>
            <person name="Ma L.-J."/>
            <person name="Henn M.R."/>
            <person name="Sil A."/>
            <person name="Goldman B."/>
            <person name="Young S.K."/>
            <person name="Kodira C.D."/>
            <person name="Zeng Q."/>
            <person name="Koehrsen M."/>
            <person name="Alvarado L."/>
            <person name="Berlin A."/>
            <person name="Borenstein D."/>
            <person name="Chen Z."/>
            <person name="Engels R."/>
            <person name="Freedman E."/>
            <person name="Gellesch M."/>
            <person name="Goldberg J."/>
            <person name="Griggs A."/>
            <person name="Gujja S."/>
            <person name="Heiman D."/>
            <person name="Hepburn T."/>
            <person name="Howarth C."/>
            <person name="Jen D."/>
            <person name="Larson L."/>
            <person name="Lewis B."/>
            <person name="Mehta T."/>
            <person name="Park D."/>
            <person name="Pearson M."/>
            <person name="Roberts A."/>
            <person name="Saif S."/>
            <person name="Shea T."/>
            <person name="Shenoy N."/>
            <person name="Sisk P."/>
            <person name="Stolte C."/>
            <person name="Sykes S."/>
            <person name="Walk T."/>
            <person name="White J."/>
            <person name="Yandava C."/>
            <person name="Klein B."/>
            <person name="McEwen J.G."/>
            <person name="Puccia R."/>
            <person name="Goldman G.H."/>
            <person name="Felipe M.S."/>
            <person name="Nino-Vega G."/>
            <person name="San-Blas G."/>
            <person name="Taylor J."/>
            <person name="Mendoza L."/>
            <person name="Galagan J."/>
            <person name="Nusbaum C."/>
            <person name="Birren B."/>
        </authorList>
    </citation>
    <scope>NUCLEOTIDE SEQUENCE</scope>
    <source>
        <strain evidence="2">G186AR</strain>
    </source>
</reference>
<dbReference type="AlphaFoldDB" id="C0NVM0"/>
<evidence type="ECO:0000313" key="2">
    <source>
        <dbReference type="EMBL" id="EEH04559.1"/>
    </source>
</evidence>
<protein>
    <submittedName>
        <fullName evidence="2">Uncharacterized protein</fullName>
    </submittedName>
</protein>
<evidence type="ECO:0000256" key="1">
    <source>
        <dbReference type="SAM" id="MobiDB-lite"/>
    </source>
</evidence>
<dbReference type="RefSeq" id="XP_045285040.1">
    <property type="nucleotide sequence ID" value="XM_045434249.1"/>
</dbReference>
<feature type="region of interest" description="Disordered" evidence="1">
    <location>
        <begin position="116"/>
        <end position="135"/>
    </location>
</feature>
<dbReference type="HOGENOM" id="CLU_1854637_0_0_1"/>